<dbReference type="HAMAP" id="MF_01343_B">
    <property type="entry name" value="Ribosomal_uS15_B"/>
    <property type="match status" value="1"/>
</dbReference>
<dbReference type="SMR" id="A0A830HWB6"/>
<evidence type="ECO:0000256" key="3">
    <source>
        <dbReference type="ARBA" id="ARBA00023274"/>
    </source>
</evidence>
<accession>A0A830HWB6</accession>
<dbReference type="OrthoDB" id="364880at2759"/>
<dbReference type="InterPro" id="IPR005290">
    <property type="entry name" value="Ribosomal_uS15_bac-type"/>
</dbReference>
<dbReference type="PANTHER" id="PTHR23321">
    <property type="entry name" value="RIBOSOMAL PROTEIN S15, BACTERIAL AND ORGANELLAR"/>
    <property type="match status" value="1"/>
</dbReference>
<dbReference type="GO" id="GO:1990904">
    <property type="term" value="C:ribonucleoprotein complex"/>
    <property type="evidence" value="ECO:0007669"/>
    <property type="project" value="UniProtKB-KW"/>
</dbReference>
<dbReference type="SUPFAM" id="SSF47060">
    <property type="entry name" value="S15/NS1 RNA-binding domain"/>
    <property type="match status" value="1"/>
</dbReference>
<evidence type="ECO:0000256" key="5">
    <source>
        <dbReference type="RuleBase" id="RU003919"/>
    </source>
</evidence>
<keyword evidence="3 5" id="KW-0687">Ribonucleoprotein</keyword>
<dbReference type="GO" id="GO:0005840">
    <property type="term" value="C:ribosome"/>
    <property type="evidence" value="ECO:0007669"/>
    <property type="project" value="UniProtKB-KW"/>
</dbReference>
<dbReference type="SMART" id="SM01387">
    <property type="entry name" value="Ribosomal_S15"/>
    <property type="match status" value="1"/>
</dbReference>
<evidence type="ECO:0000256" key="4">
    <source>
        <dbReference type="ARBA" id="ARBA00035250"/>
    </source>
</evidence>
<comment type="similarity">
    <text evidence="1 5">Belongs to the universal ribosomal protein uS15 family.</text>
</comment>
<dbReference type="Pfam" id="PF00312">
    <property type="entry name" value="Ribosomal_S15"/>
    <property type="match status" value="1"/>
</dbReference>
<dbReference type="AlphaFoldDB" id="A0A830HWB6"/>
<evidence type="ECO:0000256" key="2">
    <source>
        <dbReference type="ARBA" id="ARBA00022980"/>
    </source>
</evidence>
<dbReference type="NCBIfam" id="TIGR00952">
    <property type="entry name" value="S15_bact"/>
    <property type="match status" value="1"/>
</dbReference>
<protein>
    <recommendedName>
        <fullName evidence="4">Small ribosomal subunit protein uS15c</fullName>
    </recommendedName>
</protein>
<keyword evidence="2 5" id="KW-0689">Ribosomal protein</keyword>
<evidence type="ECO:0000313" key="7">
    <source>
        <dbReference type="Proteomes" id="UP000660262"/>
    </source>
</evidence>
<name>A0A830HWB6_9CHLO</name>
<sequence>MAALASTTLTQSNVRANHGRTTNHLARARATALRAPARPTIPARQRVGHLALTRGVNLNTDISRVAEFKRHEKDSGSSEVQIALLTSRVAQLTAHLKENRKDYACQRGLQQILARRKKLMKYLFSNDRAAFDRVVAELGIREKLSKQI</sequence>
<dbReference type="PANTHER" id="PTHR23321:SF26">
    <property type="entry name" value="SMALL RIBOSOMAL SUBUNIT PROTEIN US15M"/>
    <property type="match status" value="1"/>
</dbReference>
<dbReference type="GO" id="GO:0003735">
    <property type="term" value="F:structural constituent of ribosome"/>
    <property type="evidence" value="ECO:0007669"/>
    <property type="project" value="InterPro"/>
</dbReference>
<dbReference type="Proteomes" id="UP000660262">
    <property type="component" value="Unassembled WGS sequence"/>
</dbReference>
<keyword evidence="7" id="KW-1185">Reference proteome</keyword>
<dbReference type="EMBL" id="BNJQ01000036">
    <property type="protein sequence ID" value="GHP11726.1"/>
    <property type="molecule type" value="Genomic_DNA"/>
</dbReference>
<dbReference type="InterPro" id="IPR000589">
    <property type="entry name" value="Ribosomal_uS15"/>
</dbReference>
<comment type="caution">
    <text evidence="6">The sequence shown here is derived from an EMBL/GenBank/DDBJ whole genome shotgun (WGS) entry which is preliminary data.</text>
</comment>
<gene>
    <name evidence="6" type="ORF">PPROV_001045400</name>
</gene>
<dbReference type="Gene3D" id="1.10.287.10">
    <property type="entry name" value="S15/NS1, RNA-binding"/>
    <property type="match status" value="1"/>
</dbReference>
<dbReference type="CDD" id="cd00353">
    <property type="entry name" value="Ribosomal_S15p_S13e"/>
    <property type="match status" value="1"/>
</dbReference>
<dbReference type="GO" id="GO:0006412">
    <property type="term" value="P:translation"/>
    <property type="evidence" value="ECO:0007669"/>
    <property type="project" value="InterPro"/>
</dbReference>
<evidence type="ECO:0000256" key="1">
    <source>
        <dbReference type="ARBA" id="ARBA00008434"/>
    </source>
</evidence>
<dbReference type="InterPro" id="IPR009068">
    <property type="entry name" value="uS15_NS1_RNA-bd_sf"/>
</dbReference>
<reference evidence="6" key="1">
    <citation type="submission" date="2020-10" db="EMBL/GenBank/DDBJ databases">
        <title>Unveiling of a novel bifunctional photoreceptor, Dualchrome1, isolated from a cosmopolitan green alga.</title>
        <authorList>
            <person name="Suzuki S."/>
            <person name="Kawachi M."/>
        </authorList>
    </citation>
    <scope>NUCLEOTIDE SEQUENCE</scope>
    <source>
        <strain evidence="6">NIES 2893</strain>
    </source>
</reference>
<organism evidence="6 7">
    <name type="scientific">Pycnococcus provasolii</name>
    <dbReference type="NCBI Taxonomy" id="41880"/>
    <lineage>
        <taxon>Eukaryota</taxon>
        <taxon>Viridiplantae</taxon>
        <taxon>Chlorophyta</taxon>
        <taxon>Pseudoscourfieldiophyceae</taxon>
        <taxon>Pseudoscourfieldiales</taxon>
        <taxon>Pycnococcaceae</taxon>
        <taxon>Pycnococcus</taxon>
    </lineage>
</organism>
<proteinExistence type="inferred from homology"/>
<dbReference type="GO" id="GO:0005737">
    <property type="term" value="C:cytoplasm"/>
    <property type="evidence" value="ECO:0007669"/>
    <property type="project" value="UniProtKB-ARBA"/>
</dbReference>
<evidence type="ECO:0000313" key="6">
    <source>
        <dbReference type="EMBL" id="GHP11726.1"/>
    </source>
</evidence>